<proteinExistence type="predicted"/>
<reference evidence="1 2" key="1">
    <citation type="submission" date="2021-06" db="EMBL/GenBank/DDBJ databases">
        <title>Caerostris extrusa draft genome.</title>
        <authorList>
            <person name="Kono N."/>
            <person name="Arakawa K."/>
        </authorList>
    </citation>
    <scope>NUCLEOTIDE SEQUENCE [LARGE SCALE GENOMIC DNA]</scope>
</reference>
<keyword evidence="2" id="KW-1185">Reference proteome</keyword>
<organism evidence="1 2">
    <name type="scientific">Caerostris extrusa</name>
    <name type="common">Bark spider</name>
    <name type="synonym">Caerostris bankana</name>
    <dbReference type="NCBI Taxonomy" id="172846"/>
    <lineage>
        <taxon>Eukaryota</taxon>
        <taxon>Metazoa</taxon>
        <taxon>Ecdysozoa</taxon>
        <taxon>Arthropoda</taxon>
        <taxon>Chelicerata</taxon>
        <taxon>Arachnida</taxon>
        <taxon>Araneae</taxon>
        <taxon>Araneomorphae</taxon>
        <taxon>Entelegynae</taxon>
        <taxon>Araneoidea</taxon>
        <taxon>Araneidae</taxon>
        <taxon>Caerostris</taxon>
    </lineage>
</organism>
<sequence length="144" mass="16474">MKLTITPDPSEECFQYLRNRLRCSLQKGRGEKSEDQGHGHHGNQHLASSDRTYICNIPLVGSRALGCLSGWSCQEVSLSLFLLVIRFITFELSHPVFLNHSMTLSSPFRKRRIRSSVKDNKSGKLPFLPSKPKLKLVLRFYDEL</sequence>
<dbReference type="EMBL" id="BPLR01014528">
    <property type="protein sequence ID" value="GIY69411.1"/>
    <property type="molecule type" value="Genomic_DNA"/>
</dbReference>
<name>A0AAV4VG97_CAEEX</name>
<gene>
    <name evidence="1" type="ORF">CEXT_379601</name>
</gene>
<protein>
    <submittedName>
        <fullName evidence="1">Uncharacterized protein</fullName>
    </submittedName>
</protein>
<dbReference type="Proteomes" id="UP001054945">
    <property type="component" value="Unassembled WGS sequence"/>
</dbReference>
<comment type="caution">
    <text evidence="1">The sequence shown here is derived from an EMBL/GenBank/DDBJ whole genome shotgun (WGS) entry which is preliminary data.</text>
</comment>
<evidence type="ECO:0000313" key="2">
    <source>
        <dbReference type="Proteomes" id="UP001054945"/>
    </source>
</evidence>
<accession>A0AAV4VG97</accession>
<evidence type="ECO:0000313" key="1">
    <source>
        <dbReference type="EMBL" id="GIY69411.1"/>
    </source>
</evidence>
<dbReference type="AlphaFoldDB" id="A0AAV4VG97"/>